<evidence type="ECO:0000313" key="3">
    <source>
        <dbReference type="Proteomes" id="UP000436088"/>
    </source>
</evidence>
<dbReference type="PANTHER" id="PTHR35121:SF2">
    <property type="entry name" value="SWIM-TYPE DOMAIN-CONTAINING PROTEIN"/>
    <property type="match status" value="1"/>
</dbReference>
<gene>
    <name evidence="2" type="ORF">F3Y22_tig00002880pilonHSYRG00068</name>
</gene>
<sequence length="101" mass="10908">MADGFLQSLLYEGCISGCDLSIERRPYHRNCRCALHDKSLSGTCSGAFPKSKKVSYPIRRSWSEGCLTVAAASLGHSSPSSPSSAGVGKRGLESYKDEEYN</sequence>
<name>A0A6A3CMT9_HIBSY</name>
<accession>A0A6A3CMT9</accession>
<organism evidence="2 3">
    <name type="scientific">Hibiscus syriacus</name>
    <name type="common">Rose of Sharon</name>
    <dbReference type="NCBI Taxonomy" id="106335"/>
    <lineage>
        <taxon>Eukaryota</taxon>
        <taxon>Viridiplantae</taxon>
        <taxon>Streptophyta</taxon>
        <taxon>Embryophyta</taxon>
        <taxon>Tracheophyta</taxon>
        <taxon>Spermatophyta</taxon>
        <taxon>Magnoliopsida</taxon>
        <taxon>eudicotyledons</taxon>
        <taxon>Gunneridae</taxon>
        <taxon>Pentapetalae</taxon>
        <taxon>rosids</taxon>
        <taxon>malvids</taxon>
        <taxon>Malvales</taxon>
        <taxon>Malvaceae</taxon>
        <taxon>Malvoideae</taxon>
        <taxon>Hibiscus</taxon>
    </lineage>
</organism>
<keyword evidence="3" id="KW-1185">Reference proteome</keyword>
<feature type="compositionally biased region" description="Basic and acidic residues" evidence="1">
    <location>
        <begin position="90"/>
        <end position="101"/>
    </location>
</feature>
<proteinExistence type="predicted"/>
<evidence type="ECO:0000256" key="1">
    <source>
        <dbReference type="SAM" id="MobiDB-lite"/>
    </source>
</evidence>
<dbReference type="AlphaFoldDB" id="A0A6A3CMT9"/>
<dbReference type="Proteomes" id="UP000436088">
    <property type="component" value="Unassembled WGS sequence"/>
</dbReference>
<evidence type="ECO:0000313" key="2">
    <source>
        <dbReference type="EMBL" id="KAE8730775.1"/>
    </source>
</evidence>
<feature type="compositionally biased region" description="Low complexity" evidence="1">
    <location>
        <begin position="73"/>
        <end position="86"/>
    </location>
</feature>
<reference evidence="2" key="1">
    <citation type="submission" date="2019-09" db="EMBL/GenBank/DDBJ databases">
        <title>Draft genome information of white flower Hibiscus syriacus.</title>
        <authorList>
            <person name="Kim Y.-M."/>
        </authorList>
    </citation>
    <scope>NUCLEOTIDE SEQUENCE [LARGE SCALE GENOMIC DNA]</scope>
    <source>
        <strain evidence="2">YM2019G1</strain>
    </source>
</reference>
<comment type="caution">
    <text evidence="2">The sequence shown here is derived from an EMBL/GenBank/DDBJ whole genome shotgun (WGS) entry which is preliminary data.</text>
</comment>
<dbReference type="EMBL" id="VEPZ02000201">
    <property type="protein sequence ID" value="KAE8730775.1"/>
    <property type="molecule type" value="Genomic_DNA"/>
</dbReference>
<dbReference type="PANTHER" id="PTHR35121">
    <property type="entry name" value="HOMEODOMAIN PROTEIN 8, PUTATIVE-RELATED"/>
    <property type="match status" value="1"/>
</dbReference>
<protein>
    <submittedName>
        <fullName evidence="2">Zinc finger protein, putative isoform 1</fullName>
    </submittedName>
</protein>
<feature type="region of interest" description="Disordered" evidence="1">
    <location>
        <begin position="73"/>
        <end position="101"/>
    </location>
</feature>